<gene>
    <name evidence="3" type="ORF">BDW42DRAFT_84490</name>
</gene>
<feature type="compositionally biased region" description="Polar residues" evidence="1">
    <location>
        <begin position="507"/>
        <end position="530"/>
    </location>
</feature>
<dbReference type="Gene3D" id="3.10.180.10">
    <property type="entry name" value="2,3-Dihydroxybiphenyl 1,2-Dioxygenase, domain 1"/>
    <property type="match status" value="1"/>
</dbReference>
<feature type="region of interest" description="Disordered" evidence="1">
    <location>
        <begin position="148"/>
        <end position="209"/>
    </location>
</feature>
<keyword evidence="4" id="KW-1185">Reference proteome</keyword>
<feature type="region of interest" description="Disordered" evidence="1">
    <location>
        <begin position="378"/>
        <end position="658"/>
    </location>
</feature>
<dbReference type="InterPro" id="IPR029068">
    <property type="entry name" value="Glyas_Bleomycin-R_OHBP_Dase"/>
</dbReference>
<reference evidence="4" key="1">
    <citation type="submission" date="2017-12" db="EMBL/GenBank/DDBJ databases">
        <authorList>
            <consortium name="DOE Joint Genome Institute"/>
            <person name="Mondo S.J."/>
            <person name="Kjaerbolling I."/>
            <person name="Vesth T.C."/>
            <person name="Frisvad J.C."/>
            <person name="Nybo J.L."/>
            <person name="Theobald S."/>
            <person name="Kuo A."/>
            <person name="Bowyer P."/>
            <person name="Matsuda Y."/>
            <person name="Lyhne E.K."/>
            <person name="Kogle M.E."/>
            <person name="Clum A."/>
            <person name="Lipzen A."/>
            <person name="Salamov A."/>
            <person name="Ngan C.Y."/>
            <person name="Daum C."/>
            <person name="Chiniquy J."/>
            <person name="Barry K."/>
            <person name="LaButti K."/>
            <person name="Haridas S."/>
            <person name="Simmons B.A."/>
            <person name="Magnuson J.K."/>
            <person name="Mortensen U.H."/>
            <person name="Larsen T.O."/>
            <person name="Grigoriev I.V."/>
            <person name="Baker S.E."/>
            <person name="Andersen M.R."/>
            <person name="Nordberg H.P."/>
            <person name="Cantor M.N."/>
            <person name="Hua S.X."/>
        </authorList>
    </citation>
    <scope>NUCLEOTIDE SEQUENCE [LARGE SCALE GENOMIC DNA]</scope>
    <source>
        <strain evidence="4">IBT 19404</strain>
    </source>
</reference>
<dbReference type="InterPro" id="IPR037523">
    <property type="entry name" value="VOC_core"/>
</dbReference>
<dbReference type="CDD" id="cd07262">
    <property type="entry name" value="VOC_like"/>
    <property type="match status" value="1"/>
</dbReference>
<feature type="compositionally biased region" description="Polar residues" evidence="1">
    <location>
        <begin position="638"/>
        <end position="658"/>
    </location>
</feature>
<dbReference type="AlphaFoldDB" id="A0A2J5HY22"/>
<feature type="compositionally biased region" description="Polar residues" evidence="1">
    <location>
        <begin position="287"/>
        <end position="309"/>
    </location>
</feature>
<feature type="region of interest" description="Disordered" evidence="1">
    <location>
        <begin position="234"/>
        <end position="256"/>
    </location>
</feature>
<evidence type="ECO:0000313" key="4">
    <source>
        <dbReference type="Proteomes" id="UP000235023"/>
    </source>
</evidence>
<feature type="compositionally biased region" description="Low complexity" evidence="1">
    <location>
        <begin position="234"/>
        <end position="246"/>
    </location>
</feature>
<dbReference type="PROSITE" id="PS51819">
    <property type="entry name" value="VOC"/>
    <property type="match status" value="1"/>
</dbReference>
<feature type="compositionally biased region" description="Polar residues" evidence="1">
    <location>
        <begin position="190"/>
        <end position="204"/>
    </location>
</feature>
<feature type="compositionally biased region" description="Gly residues" evidence="1">
    <location>
        <begin position="339"/>
        <end position="348"/>
    </location>
</feature>
<feature type="region of interest" description="Disordered" evidence="1">
    <location>
        <begin position="330"/>
        <end position="365"/>
    </location>
</feature>
<feature type="compositionally biased region" description="Low complexity" evidence="1">
    <location>
        <begin position="441"/>
        <end position="459"/>
    </location>
</feature>
<dbReference type="Proteomes" id="UP000235023">
    <property type="component" value="Unassembled WGS sequence"/>
</dbReference>
<feature type="compositionally biased region" description="Polar residues" evidence="1">
    <location>
        <begin position="148"/>
        <end position="158"/>
    </location>
</feature>
<evidence type="ECO:0000313" key="3">
    <source>
        <dbReference type="EMBL" id="PLN82206.1"/>
    </source>
</evidence>
<dbReference type="PANTHER" id="PTHR35006">
    <property type="entry name" value="GLYOXALASE FAMILY PROTEIN (AFU_ORTHOLOGUE AFUA_5G14830)"/>
    <property type="match status" value="1"/>
</dbReference>
<evidence type="ECO:0000256" key="1">
    <source>
        <dbReference type="SAM" id="MobiDB-lite"/>
    </source>
</evidence>
<feature type="compositionally biased region" description="Basic residues" evidence="1">
    <location>
        <begin position="460"/>
        <end position="483"/>
    </location>
</feature>
<feature type="compositionally biased region" description="Polar residues" evidence="1">
    <location>
        <begin position="609"/>
        <end position="629"/>
    </location>
</feature>
<feature type="domain" description="VOC" evidence="2">
    <location>
        <begin position="2"/>
        <end position="122"/>
    </location>
</feature>
<organism evidence="3 4">
    <name type="scientific">Aspergillus taichungensis</name>
    <dbReference type="NCBI Taxonomy" id="482145"/>
    <lineage>
        <taxon>Eukaryota</taxon>
        <taxon>Fungi</taxon>
        <taxon>Dikarya</taxon>
        <taxon>Ascomycota</taxon>
        <taxon>Pezizomycotina</taxon>
        <taxon>Eurotiomycetes</taxon>
        <taxon>Eurotiomycetidae</taxon>
        <taxon>Eurotiales</taxon>
        <taxon>Aspergillaceae</taxon>
        <taxon>Aspergillus</taxon>
        <taxon>Aspergillus subgen. Circumdati</taxon>
    </lineage>
</organism>
<dbReference type="OrthoDB" id="10249419at2759"/>
<protein>
    <recommendedName>
        <fullName evidence="2">VOC domain-containing protein</fullName>
    </recommendedName>
</protein>
<feature type="region of interest" description="Disordered" evidence="1">
    <location>
        <begin position="282"/>
        <end position="309"/>
    </location>
</feature>
<feature type="compositionally biased region" description="Polar residues" evidence="1">
    <location>
        <begin position="417"/>
        <end position="434"/>
    </location>
</feature>
<evidence type="ECO:0000259" key="2">
    <source>
        <dbReference type="PROSITE" id="PS51819"/>
    </source>
</evidence>
<name>A0A2J5HY22_9EURO</name>
<sequence>MPVSHLTLTVAHLPTSTSFFLSCLQPLGYQFIGRHDDFIGFGQKSGEPADFWITEQKPGVPAGAAHVAFPAPSKDAVGTFFINALKSGAKMHGEPKTRDADSGYYSAAIIDFDGNSIEAVYRPSHSSARSEVSQPTLALLEGGSVVSKASSRASTMKTESIAPRSEAKSYSSKASTAIDRGSPSGASRDMQPSPTYVVHSTTTQKTDEGKTAKTIVGSLIGAAAGAALAYAITSSTSDSTETATTTSPPPQYSPREFLPQLLSASQAPSQVSERQGYRAIEAGPARSTYSQSEGRPSLARSVSSKNPRASTIYEGTEFIPRSSGGSMYMDNNGRRASEGGSGVGGGGSVYLDNNGRRASEGSVYSNDREIPLRAIEYPPPLDESYEEGGYPPYDASTLISSFPDQSRAMMDHGNGSGSVYSSASTIKPSKANSHYSERQRSSPPSSHHGSSASAASSSRRSSHHHHHHSSTHRSPSSHHSHRSRSSEAGSHAPSSTRSARNIPLPDSGSSIASFATYRSGNSHAPSSKSYKSARDVPLPESIADLDLYDNETVVTPDDSISQIDEGGRRPSYSHRSHTSRSGGGGGSGGSRASSKHSSRFDEPVRPADSVSQISVNNTSQVSKASSQRTMKAGGGTSRAGSKMSTGTGAASRRGSQVV</sequence>
<proteinExistence type="predicted"/>
<dbReference type="EMBL" id="KZ559529">
    <property type="protein sequence ID" value="PLN82206.1"/>
    <property type="molecule type" value="Genomic_DNA"/>
</dbReference>
<dbReference type="PANTHER" id="PTHR35006:SF3">
    <property type="entry name" value="GLYOXALASE FAMILY PROTEIN (AFU_ORTHOLOGUE AFUA_3G06020)"/>
    <property type="match status" value="1"/>
</dbReference>
<accession>A0A2J5HY22</accession>
<dbReference type="SUPFAM" id="SSF54593">
    <property type="entry name" value="Glyoxalase/Bleomycin resistance protein/Dihydroxybiphenyl dioxygenase"/>
    <property type="match status" value="1"/>
</dbReference>